<dbReference type="InterPro" id="IPR036872">
    <property type="entry name" value="CH_dom_sf"/>
</dbReference>
<keyword evidence="2" id="KW-1185">Reference proteome</keyword>
<dbReference type="Gene3D" id="1.10.418.10">
    <property type="entry name" value="Calponin-like domain"/>
    <property type="match status" value="1"/>
</dbReference>
<dbReference type="Proteomes" id="UP000001819">
    <property type="component" value="Chromosome X"/>
</dbReference>
<organism evidence="2 3">
    <name type="scientific">Drosophila pseudoobscura pseudoobscura</name>
    <name type="common">Fruit fly</name>
    <dbReference type="NCBI Taxonomy" id="46245"/>
    <lineage>
        <taxon>Eukaryota</taxon>
        <taxon>Metazoa</taxon>
        <taxon>Ecdysozoa</taxon>
        <taxon>Arthropoda</taxon>
        <taxon>Hexapoda</taxon>
        <taxon>Insecta</taxon>
        <taxon>Pterygota</taxon>
        <taxon>Neoptera</taxon>
        <taxon>Endopterygota</taxon>
        <taxon>Diptera</taxon>
        <taxon>Brachycera</taxon>
        <taxon>Muscomorpha</taxon>
        <taxon>Ephydroidea</taxon>
        <taxon>Drosophilidae</taxon>
        <taxon>Drosophila</taxon>
        <taxon>Sophophora</taxon>
    </lineage>
</organism>
<dbReference type="GO" id="GO:0008017">
    <property type="term" value="F:microtubule binding"/>
    <property type="evidence" value="ECO:0007669"/>
    <property type="project" value="TreeGrafter"/>
</dbReference>
<feature type="domain" description="CH-like" evidence="1">
    <location>
        <begin position="15"/>
        <end position="109"/>
    </location>
</feature>
<evidence type="ECO:0000313" key="4">
    <source>
        <dbReference type="RefSeq" id="XP_033239831.1"/>
    </source>
</evidence>
<dbReference type="InterPro" id="IPR052111">
    <property type="entry name" value="Spermatogenesis_Ciliary_MAP"/>
</dbReference>
<dbReference type="AlphaFoldDB" id="A0A6I8UZL6"/>
<proteinExistence type="predicted"/>
<dbReference type="GO" id="GO:0005930">
    <property type="term" value="C:axoneme"/>
    <property type="evidence" value="ECO:0007669"/>
    <property type="project" value="TreeGrafter"/>
</dbReference>
<dbReference type="RefSeq" id="XP_033239831.1">
    <property type="nucleotide sequence ID" value="XM_033383940.1"/>
</dbReference>
<dbReference type="GeneID" id="6901520"/>
<name>A0A6I8UZL6_DROPS</name>
<dbReference type="PANTHER" id="PTHR12509:SF9">
    <property type="entry name" value="SPERM FLAGELLAR PROTEIN 1 ISOFORM X1"/>
    <property type="match status" value="1"/>
</dbReference>
<accession>A0A6I8UZL6</accession>
<dbReference type="InterPro" id="IPR010441">
    <property type="entry name" value="CH_2"/>
</dbReference>
<gene>
    <name evidence="3 4" type="primary">LOC6901520</name>
</gene>
<evidence type="ECO:0000313" key="3">
    <source>
        <dbReference type="RefSeq" id="XP_002134199.1"/>
    </source>
</evidence>
<dbReference type="GO" id="GO:0051493">
    <property type="term" value="P:regulation of cytoskeleton organization"/>
    <property type="evidence" value="ECO:0007669"/>
    <property type="project" value="TreeGrafter"/>
</dbReference>
<evidence type="ECO:0000313" key="2">
    <source>
        <dbReference type="Proteomes" id="UP000001819"/>
    </source>
</evidence>
<dbReference type="RefSeq" id="XP_002134199.1">
    <property type="nucleotide sequence ID" value="XM_002134163.3"/>
</dbReference>
<dbReference type="KEGG" id="dpo:6901520"/>
<accession>B5DN19</accession>
<evidence type="ECO:0000259" key="1">
    <source>
        <dbReference type="Pfam" id="PF06294"/>
    </source>
</evidence>
<dbReference type="SMR" id="A0A6I8UZL6"/>
<dbReference type="Bgee" id="FBgn0247635">
    <property type="expression patterns" value="Expressed in male reproductive system and 1 other cell type or tissue"/>
</dbReference>
<dbReference type="OMA" id="KLNDMEH"/>
<dbReference type="PANTHER" id="PTHR12509">
    <property type="entry name" value="SPERMATOGENESIS-ASSOCIATED 4-RELATED"/>
    <property type="match status" value="1"/>
</dbReference>
<sequence length="132" mass="15534">MSRLTKLNDMEHLMLNHWLDTHDIKLDHHTRNQFRDALAIARVFEKIHPEVVDLHSYIPRTSVAMMIENWKIFNIRVLTKLNICISQTDMERLAVGAEGAIESLLYDLMVADYSLMMRFDSDKSFNHFDNVD</sequence>
<dbReference type="Pfam" id="PF06294">
    <property type="entry name" value="CH_2"/>
    <property type="match status" value="1"/>
</dbReference>
<protein>
    <submittedName>
        <fullName evidence="3 4">Sperm flagellar protein 1-like</fullName>
    </submittedName>
</protein>
<reference evidence="3 4" key="1">
    <citation type="submission" date="2025-04" db="UniProtKB">
        <authorList>
            <consortium name="RefSeq"/>
        </authorList>
    </citation>
    <scope>IDENTIFICATION</scope>
    <source>
        <strain evidence="3 4">MV-25-SWS-2005</strain>
        <tissue evidence="3 4">Whole body</tissue>
    </source>
</reference>